<gene>
    <name evidence="2" type="ORF">HDC13911</name>
</gene>
<evidence type="ECO:0000313" key="2">
    <source>
        <dbReference type="EMBL" id="DAA04074.1"/>
    </source>
</evidence>
<accession>Q6IJZ8</accession>
<feature type="compositionally biased region" description="Low complexity" evidence="1">
    <location>
        <begin position="33"/>
        <end position="42"/>
    </location>
</feature>
<sequence length="57" mass="6218">MLASHHHHHPVSPFRGLQRRGDGDGESKQVSKNNANNNATNTRPTAGRSSLDPNPHL</sequence>
<proteinExistence type="predicted"/>
<organism evidence="2">
    <name type="scientific">Drosophila melanogaster</name>
    <name type="common">Fruit fly</name>
    <dbReference type="NCBI Taxonomy" id="7227"/>
    <lineage>
        <taxon>Eukaryota</taxon>
        <taxon>Metazoa</taxon>
        <taxon>Ecdysozoa</taxon>
        <taxon>Arthropoda</taxon>
        <taxon>Hexapoda</taxon>
        <taxon>Insecta</taxon>
        <taxon>Pterygota</taxon>
        <taxon>Neoptera</taxon>
        <taxon>Endopterygota</taxon>
        <taxon>Diptera</taxon>
        <taxon>Brachycera</taxon>
        <taxon>Muscomorpha</taxon>
        <taxon>Ephydroidea</taxon>
        <taxon>Drosophilidae</taxon>
        <taxon>Drosophila</taxon>
        <taxon>Sophophora</taxon>
    </lineage>
</organism>
<dbReference type="AlphaFoldDB" id="Q6IJZ8"/>
<name>Q6IJZ8_DROME</name>
<feature type="compositionally biased region" description="Polar residues" evidence="1">
    <location>
        <begin position="43"/>
        <end position="57"/>
    </location>
</feature>
<feature type="compositionally biased region" description="Basic and acidic residues" evidence="1">
    <location>
        <begin position="19"/>
        <end position="29"/>
    </location>
</feature>
<protein>
    <submittedName>
        <fullName evidence="2">HDC13911</fullName>
    </submittedName>
</protein>
<feature type="region of interest" description="Disordered" evidence="1">
    <location>
        <begin position="1"/>
        <end position="57"/>
    </location>
</feature>
<dbReference type="EMBL" id="BK002568">
    <property type="protein sequence ID" value="DAA04074.1"/>
    <property type="molecule type" value="Genomic_DNA"/>
</dbReference>
<feature type="compositionally biased region" description="Basic residues" evidence="1">
    <location>
        <begin position="1"/>
        <end position="10"/>
    </location>
</feature>
<reference evidence="2" key="1">
    <citation type="journal article" date="2003" name="Genome Biol.">
        <title>An integrated gene annotation and transcriptional profiling approach towards the full gene content of the Drosophila genome.</title>
        <authorList>
            <person name="Hild M."/>
            <person name="Beckmann B."/>
            <person name="Haas S.A."/>
            <person name="Koch B."/>
            <person name="Solovyev V."/>
            <person name="Busold C."/>
            <person name="Fellenberg K."/>
            <person name="Boutros M."/>
            <person name="Vingron M."/>
            <person name="Sauer F."/>
            <person name="Hoheisel J.D."/>
            <person name="Paro R."/>
        </authorList>
    </citation>
    <scope>NUCLEOTIDE SEQUENCE</scope>
</reference>
<evidence type="ECO:0000256" key="1">
    <source>
        <dbReference type="SAM" id="MobiDB-lite"/>
    </source>
</evidence>